<organism evidence="3 4">
    <name type="scientific">Parnassius apollo</name>
    <name type="common">Apollo butterfly</name>
    <name type="synonym">Papilio apollo</name>
    <dbReference type="NCBI Taxonomy" id="110799"/>
    <lineage>
        <taxon>Eukaryota</taxon>
        <taxon>Metazoa</taxon>
        <taxon>Ecdysozoa</taxon>
        <taxon>Arthropoda</taxon>
        <taxon>Hexapoda</taxon>
        <taxon>Insecta</taxon>
        <taxon>Pterygota</taxon>
        <taxon>Neoptera</taxon>
        <taxon>Endopterygota</taxon>
        <taxon>Lepidoptera</taxon>
        <taxon>Glossata</taxon>
        <taxon>Ditrysia</taxon>
        <taxon>Papilionoidea</taxon>
        <taxon>Papilionidae</taxon>
        <taxon>Parnassiinae</taxon>
        <taxon>Parnassini</taxon>
        <taxon>Parnassius</taxon>
        <taxon>Parnassius</taxon>
    </lineage>
</organism>
<feature type="domain" description="DUF7869" evidence="2">
    <location>
        <begin position="172"/>
        <end position="237"/>
    </location>
</feature>
<dbReference type="Pfam" id="PF25273">
    <property type="entry name" value="DUF7869"/>
    <property type="match status" value="1"/>
</dbReference>
<dbReference type="PANTHER" id="PTHR10773">
    <property type="entry name" value="DNA-DIRECTED RNA POLYMERASES I, II, AND III SUBUNIT RPABC2"/>
    <property type="match status" value="1"/>
</dbReference>
<name>A0A8S3XPT8_PARAO</name>
<proteinExistence type="predicted"/>
<keyword evidence="4" id="KW-1185">Reference proteome</keyword>
<dbReference type="EMBL" id="CAJQZP010001226">
    <property type="protein sequence ID" value="CAG5032237.1"/>
    <property type="molecule type" value="Genomic_DNA"/>
</dbReference>
<protein>
    <submittedName>
        <fullName evidence="3">(apollo) hypothetical protein</fullName>
    </submittedName>
</protein>
<comment type="caution">
    <text evidence="3">The sequence shown here is derived from an EMBL/GenBank/DDBJ whole genome shotgun (WGS) entry which is preliminary data.</text>
</comment>
<evidence type="ECO:0000256" key="1">
    <source>
        <dbReference type="SAM" id="MobiDB-lite"/>
    </source>
</evidence>
<evidence type="ECO:0000259" key="2">
    <source>
        <dbReference type="Pfam" id="PF25273"/>
    </source>
</evidence>
<dbReference type="InterPro" id="IPR057191">
    <property type="entry name" value="DUF7869"/>
</dbReference>
<dbReference type="Proteomes" id="UP000691718">
    <property type="component" value="Unassembled WGS sequence"/>
</dbReference>
<reference evidence="3" key="1">
    <citation type="submission" date="2021-04" db="EMBL/GenBank/DDBJ databases">
        <authorList>
            <person name="Tunstrom K."/>
        </authorList>
    </citation>
    <scope>NUCLEOTIDE SEQUENCE</scope>
</reference>
<sequence length="245" mass="28559">MDNRGRQTPANKTPGEQIQEKMKESNKVPVKLNIYKKVFGTEYNLAFYHPKKDQCSICNNYKKDKTNINIQNEYTQHIERKEASYRSKELDKKKSGEDESYLCVTMDLQSLLQIPSTADSLMYYSRKLNLYNLSIYEFKPPQNDAHCIIWTEINGKRGSVEIASATHLWIKNLPEVLTHVTIYSDTCSGQNRNQYIAAFLLYLVHTHETIKVLEQKYLESGHSFMEVDSMHSAIEKEKFTKTRIL</sequence>
<dbReference type="OrthoDB" id="6762486at2759"/>
<gene>
    <name evidence="3" type="ORF">PAPOLLO_LOCUS19863</name>
</gene>
<evidence type="ECO:0000313" key="4">
    <source>
        <dbReference type="Proteomes" id="UP000691718"/>
    </source>
</evidence>
<feature type="region of interest" description="Disordered" evidence="1">
    <location>
        <begin position="1"/>
        <end position="24"/>
    </location>
</feature>
<accession>A0A8S3XPT8</accession>
<evidence type="ECO:0000313" key="3">
    <source>
        <dbReference type="EMBL" id="CAG5032237.1"/>
    </source>
</evidence>
<dbReference type="PANTHER" id="PTHR10773:SF19">
    <property type="match status" value="1"/>
</dbReference>
<dbReference type="AlphaFoldDB" id="A0A8S3XPT8"/>
<feature type="compositionally biased region" description="Polar residues" evidence="1">
    <location>
        <begin position="1"/>
        <end position="16"/>
    </location>
</feature>